<proteinExistence type="predicted"/>
<evidence type="ECO:0000313" key="4">
    <source>
        <dbReference type="Proteomes" id="UP000770661"/>
    </source>
</evidence>
<dbReference type="EMBL" id="JACEEZ010000961">
    <property type="protein sequence ID" value="KAG0729695.1"/>
    <property type="molecule type" value="Genomic_DNA"/>
</dbReference>
<dbReference type="Pfam" id="PF07177">
    <property type="entry name" value="Neuralized"/>
    <property type="match status" value="2"/>
</dbReference>
<organism evidence="3 4">
    <name type="scientific">Chionoecetes opilio</name>
    <name type="common">Atlantic snow crab</name>
    <name type="synonym">Cancer opilio</name>
    <dbReference type="NCBI Taxonomy" id="41210"/>
    <lineage>
        <taxon>Eukaryota</taxon>
        <taxon>Metazoa</taxon>
        <taxon>Ecdysozoa</taxon>
        <taxon>Arthropoda</taxon>
        <taxon>Crustacea</taxon>
        <taxon>Multicrustacea</taxon>
        <taxon>Malacostraca</taxon>
        <taxon>Eumalacostraca</taxon>
        <taxon>Eucarida</taxon>
        <taxon>Decapoda</taxon>
        <taxon>Pleocyemata</taxon>
        <taxon>Brachyura</taxon>
        <taxon>Eubrachyura</taxon>
        <taxon>Majoidea</taxon>
        <taxon>Majidae</taxon>
        <taxon>Chionoecetes</taxon>
    </lineage>
</organism>
<dbReference type="InterPro" id="IPR013320">
    <property type="entry name" value="ConA-like_dom_sf"/>
</dbReference>
<feature type="region of interest" description="Disordered" evidence="1">
    <location>
        <begin position="164"/>
        <end position="211"/>
    </location>
</feature>
<dbReference type="InterPro" id="IPR043136">
    <property type="entry name" value="B30.2/SPRY_sf"/>
</dbReference>
<feature type="domain" description="NHR" evidence="2">
    <location>
        <begin position="379"/>
        <end position="439"/>
    </location>
</feature>
<comment type="caution">
    <text evidence="3">The sequence shown here is derived from an EMBL/GenBank/DDBJ whole genome shotgun (WGS) entry which is preliminary data.</text>
</comment>
<feature type="compositionally biased region" description="Low complexity" evidence="1">
    <location>
        <begin position="164"/>
        <end position="209"/>
    </location>
</feature>
<dbReference type="CDD" id="cd12887">
    <property type="entry name" value="SPRY_NHR_like"/>
    <property type="match status" value="1"/>
</dbReference>
<reference evidence="3" key="1">
    <citation type="submission" date="2020-07" db="EMBL/GenBank/DDBJ databases">
        <title>The High-quality genome of the commercially important snow crab, Chionoecetes opilio.</title>
        <authorList>
            <person name="Jeong J.-H."/>
            <person name="Ryu S."/>
        </authorList>
    </citation>
    <scope>NUCLEOTIDE SEQUENCE</scope>
    <source>
        <strain evidence="3">MADBK_172401_WGS</strain>
        <tissue evidence="3">Digestive gland</tissue>
    </source>
</reference>
<dbReference type="InterPro" id="IPR037962">
    <property type="entry name" value="Neuralized"/>
</dbReference>
<sequence>MRQVEINTKGKLNTWSGSIELGVTVCNPDVIDIPITATDLRGGTWIMLGQGVLRDGRSLHEAYGCDLDKLVEGDRVGVMRTSQGDLKFFVNGDCQGVAAANLPQMLYAVVDMYGKCAQVTVTAPATPDSNTLDEDSISEVSSLRDSNILDSQLDPLPPLALASSTTTITTTTTTTTTPTSTTNTTITATTTTTNCSNNTDNTDNSSSSPAILEAPGAAATTTTMTTATTSLPSLTSSSALSNHVANISIANSLMSNSDSNLLHHERDGQDSGGGNNNDVPFGASLRPPDALPHSPLPEAMSVCNNINNNNSTETTGTPSGYTMGGAVGGCGSNNKNNNDNNNVGGGGDKIGANLGPGPVGNNSHNTSDNMVGYSSMSDRLRFHDKCGTLVKLSNGARTAERRRPLDEFNNGVVMSYRALKENELFEVCVYVYLPSCIYL</sequence>
<dbReference type="SUPFAM" id="SSF49899">
    <property type="entry name" value="Concanavalin A-like lectins/glucanases"/>
    <property type="match status" value="1"/>
</dbReference>
<dbReference type="PANTHER" id="PTHR12429">
    <property type="entry name" value="NEURALIZED"/>
    <property type="match status" value="1"/>
</dbReference>
<name>A0A8J4Z3R0_CHIOP</name>
<dbReference type="OrthoDB" id="6345132at2759"/>
<accession>A0A8J4Z3R0</accession>
<dbReference type="PANTHER" id="PTHR12429:SF14">
    <property type="entry name" value="NEURALIZED-LIKE PROTEIN 4"/>
    <property type="match status" value="1"/>
</dbReference>
<protein>
    <submittedName>
        <fullName evidence="3">Neuralized-like protein 4</fullName>
    </submittedName>
</protein>
<gene>
    <name evidence="3" type="primary">Neurl4_1</name>
    <name evidence="3" type="ORF">GWK47_029835</name>
</gene>
<dbReference type="GO" id="GO:0061630">
    <property type="term" value="F:ubiquitin protein ligase activity"/>
    <property type="evidence" value="ECO:0007669"/>
    <property type="project" value="TreeGrafter"/>
</dbReference>
<evidence type="ECO:0000256" key="1">
    <source>
        <dbReference type="SAM" id="MobiDB-lite"/>
    </source>
</evidence>
<dbReference type="Proteomes" id="UP000770661">
    <property type="component" value="Unassembled WGS sequence"/>
</dbReference>
<evidence type="ECO:0000313" key="3">
    <source>
        <dbReference type="EMBL" id="KAG0729695.1"/>
    </source>
</evidence>
<dbReference type="FunFam" id="2.60.120.920:FF:000001">
    <property type="entry name" value="neuralized-like protein 4 isoform X1"/>
    <property type="match status" value="1"/>
</dbReference>
<feature type="region of interest" description="Disordered" evidence="1">
    <location>
        <begin position="258"/>
        <end position="295"/>
    </location>
</feature>
<dbReference type="AlphaFoldDB" id="A0A8J4Z3R0"/>
<dbReference type="PROSITE" id="PS51065">
    <property type="entry name" value="NHR"/>
    <property type="match status" value="2"/>
</dbReference>
<dbReference type="SMART" id="SM00588">
    <property type="entry name" value="NEUZ"/>
    <property type="match status" value="1"/>
</dbReference>
<evidence type="ECO:0000259" key="2">
    <source>
        <dbReference type="PROSITE" id="PS51065"/>
    </source>
</evidence>
<keyword evidence="4" id="KW-1185">Reference proteome</keyword>
<dbReference type="Gene3D" id="2.60.120.920">
    <property type="match status" value="2"/>
</dbReference>
<dbReference type="InterPro" id="IPR006573">
    <property type="entry name" value="NHR_dom"/>
</dbReference>
<feature type="domain" description="NHR" evidence="2">
    <location>
        <begin position="1"/>
        <end position="124"/>
    </location>
</feature>